<evidence type="ECO:0000313" key="5">
    <source>
        <dbReference type="Proteomes" id="UP000323142"/>
    </source>
</evidence>
<dbReference type="EMBL" id="VUOA01000048">
    <property type="protein sequence ID" value="KAA2234376.1"/>
    <property type="molecule type" value="Genomic_DNA"/>
</dbReference>
<dbReference type="Pfam" id="PF00072">
    <property type="entry name" value="Response_reg"/>
    <property type="match status" value="1"/>
</dbReference>
<dbReference type="SMART" id="SM00448">
    <property type="entry name" value="REC"/>
    <property type="match status" value="1"/>
</dbReference>
<organism evidence="4 5">
    <name type="scientific">Salinarimonas soli</name>
    <dbReference type="NCBI Taxonomy" id="1638099"/>
    <lineage>
        <taxon>Bacteria</taxon>
        <taxon>Pseudomonadati</taxon>
        <taxon>Pseudomonadota</taxon>
        <taxon>Alphaproteobacteria</taxon>
        <taxon>Hyphomicrobiales</taxon>
        <taxon>Salinarimonadaceae</taxon>
        <taxon>Salinarimonas</taxon>
    </lineage>
</organism>
<dbReference type="PANTHER" id="PTHR44591">
    <property type="entry name" value="STRESS RESPONSE REGULATOR PROTEIN 1"/>
    <property type="match status" value="1"/>
</dbReference>
<dbReference type="InterPro" id="IPR050595">
    <property type="entry name" value="Bact_response_regulator"/>
</dbReference>
<reference evidence="4 5" key="2">
    <citation type="submission" date="2019-09" db="EMBL/GenBank/DDBJ databases">
        <authorList>
            <person name="Jin C."/>
        </authorList>
    </citation>
    <scope>NUCLEOTIDE SEQUENCE [LARGE SCALE GENOMIC DNA]</scope>
    <source>
        <strain evidence="4 5">BN140002</strain>
    </source>
</reference>
<feature type="domain" description="Response regulatory" evidence="3">
    <location>
        <begin position="21"/>
        <end position="133"/>
    </location>
</feature>
<dbReference type="PROSITE" id="PS50110">
    <property type="entry name" value="RESPONSE_REGULATORY"/>
    <property type="match status" value="1"/>
</dbReference>
<dbReference type="AlphaFoldDB" id="A0A5B2V630"/>
<name>A0A5B2V630_9HYPH</name>
<reference evidence="4 5" key="1">
    <citation type="submission" date="2019-09" db="EMBL/GenBank/DDBJ databases">
        <title>Salinarimonas rosea gen. nov., sp. nov., a new member of the a-2 subgroup of the Proteobacteria.</title>
        <authorList>
            <person name="Liu J."/>
        </authorList>
    </citation>
    <scope>NUCLEOTIDE SEQUENCE [LARGE SCALE GENOMIC DNA]</scope>
    <source>
        <strain evidence="4 5">BN140002</strain>
    </source>
</reference>
<dbReference type="GO" id="GO:0000160">
    <property type="term" value="P:phosphorelay signal transduction system"/>
    <property type="evidence" value="ECO:0007669"/>
    <property type="project" value="InterPro"/>
</dbReference>
<comment type="caution">
    <text evidence="4">The sequence shown here is derived from an EMBL/GenBank/DDBJ whole genome shotgun (WGS) entry which is preliminary data.</text>
</comment>
<dbReference type="SUPFAM" id="SSF52172">
    <property type="entry name" value="CheY-like"/>
    <property type="match status" value="1"/>
</dbReference>
<dbReference type="InterPro" id="IPR011006">
    <property type="entry name" value="CheY-like_superfamily"/>
</dbReference>
<keyword evidence="5" id="KW-1185">Reference proteome</keyword>
<keyword evidence="1 2" id="KW-0597">Phosphoprotein</keyword>
<dbReference type="InterPro" id="IPR001789">
    <property type="entry name" value="Sig_transdc_resp-reg_receiver"/>
</dbReference>
<evidence type="ECO:0000256" key="2">
    <source>
        <dbReference type="PROSITE-ProRule" id="PRU00169"/>
    </source>
</evidence>
<dbReference type="PANTHER" id="PTHR44591:SF21">
    <property type="entry name" value="TWO-COMPONENT RESPONSE REGULATOR"/>
    <property type="match status" value="1"/>
</dbReference>
<evidence type="ECO:0000256" key="1">
    <source>
        <dbReference type="ARBA" id="ARBA00022553"/>
    </source>
</evidence>
<protein>
    <submittedName>
        <fullName evidence="4">Response regulator</fullName>
    </submittedName>
</protein>
<gene>
    <name evidence="4" type="ORF">F0L46_23995</name>
</gene>
<dbReference type="Proteomes" id="UP000323142">
    <property type="component" value="Unassembled WGS sequence"/>
</dbReference>
<evidence type="ECO:0000313" key="4">
    <source>
        <dbReference type="EMBL" id="KAA2234376.1"/>
    </source>
</evidence>
<sequence length="139" mass="15682">MRGPRLAPPMAMTDAPKPPLTVLTVEDNVILRTTIVLEFEEVGFTVIEAGMGEEAVRAIETRPDIDVLFTDVRLPGEIDGWEIARRFREIHPERPIIYASAYAPGAERRVSDSLFFPKPYRPSQIIRAIERLARGEPEV</sequence>
<feature type="modified residue" description="4-aspartylphosphate" evidence="2">
    <location>
        <position position="71"/>
    </location>
</feature>
<accession>A0A5B2V630</accession>
<evidence type="ECO:0000259" key="3">
    <source>
        <dbReference type="PROSITE" id="PS50110"/>
    </source>
</evidence>
<proteinExistence type="predicted"/>
<dbReference type="OrthoDB" id="7210814at2"/>
<dbReference type="Gene3D" id="3.40.50.2300">
    <property type="match status" value="1"/>
</dbReference>